<dbReference type="AlphaFoldDB" id="A0A2P2NLZ1"/>
<protein>
    <submittedName>
        <fullName evidence="1">Uncharacterized protein</fullName>
    </submittedName>
</protein>
<name>A0A2P2NLZ1_RHIMU</name>
<reference evidence="1" key="1">
    <citation type="submission" date="2018-02" db="EMBL/GenBank/DDBJ databases">
        <title>Rhizophora mucronata_Transcriptome.</title>
        <authorList>
            <person name="Meera S.P."/>
            <person name="Sreeshan A."/>
            <person name="Augustine A."/>
        </authorList>
    </citation>
    <scope>NUCLEOTIDE SEQUENCE</scope>
    <source>
        <tissue evidence="1">Leaf</tissue>
    </source>
</reference>
<evidence type="ECO:0000313" key="1">
    <source>
        <dbReference type="EMBL" id="MBX43400.1"/>
    </source>
</evidence>
<dbReference type="EMBL" id="GGEC01062916">
    <property type="protein sequence ID" value="MBX43400.1"/>
    <property type="molecule type" value="Transcribed_RNA"/>
</dbReference>
<sequence length="29" mass="3335">MHNLHIGNLLKNLKFLNKSSSIIWDLGVE</sequence>
<proteinExistence type="predicted"/>
<accession>A0A2P2NLZ1</accession>
<organism evidence="1">
    <name type="scientific">Rhizophora mucronata</name>
    <name type="common">Asiatic mangrove</name>
    <dbReference type="NCBI Taxonomy" id="61149"/>
    <lineage>
        <taxon>Eukaryota</taxon>
        <taxon>Viridiplantae</taxon>
        <taxon>Streptophyta</taxon>
        <taxon>Embryophyta</taxon>
        <taxon>Tracheophyta</taxon>
        <taxon>Spermatophyta</taxon>
        <taxon>Magnoliopsida</taxon>
        <taxon>eudicotyledons</taxon>
        <taxon>Gunneridae</taxon>
        <taxon>Pentapetalae</taxon>
        <taxon>rosids</taxon>
        <taxon>fabids</taxon>
        <taxon>Malpighiales</taxon>
        <taxon>Rhizophoraceae</taxon>
        <taxon>Rhizophora</taxon>
    </lineage>
</organism>